<keyword evidence="1" id="KW-0472">Membrane</keyword>
<dbReference type="PROSITE" id="PS51257">
    <property type="entry name" value="PROKAR_LIPOPROTEIN"/>
    <property type="match status" value="1"/>
</dbReference>
<keyword evidence="3" id="KW-1185">Reference proteome</keyword>
<name>A0ABP6VTK2_9ACTN</name>
<feature type="transmembrane region" description="Helical" evidence="1">
    <location>
        <begin position="20"/>
        <end position="41"/>
    </location>
</feature>
<comment type="caution">
    <text evidence="2">The sequence shown here is derived from an EMBL/GenBank/DDBJ whole genome shotgun (WGS) entry which is preliminary data.</text>
</comment>
<evidence type="ECO:0000313" key="3">
    <source>
        <dbReference type="Proteomes" id="UP001500707"/>
    </source>
</evidence>
<dbReference type="EMBL" id="BAABCE010000004">
    <property type="protein sequence ID" value="GAA3541213.1"/>
    <property type="molecule type" value="Genomic_DNA"/>
</dbReference>
<dbReference type="Proteomes" id="UP001500707">
    <property type="component" value="Unassembled WGS sequence"/>
</dbReference>
<evidence type="ECO:0000256" key="1">
    <source>
        <dbReference type="SAM" id="Phobius"/>
    </source>
</evidence>
<reference evidence="3" key="1">
    <citation type="journal article" date="2019" name="Int. J. Syst. Evol. Microbiol.">
        <title>The Global Catalogue of Microorganisms (GCM) 10K type strain sequencing project: providing services to taxonomists for standard genome sequencing and annotation.</title>
        <authorList>
            <consortium name="The Broad Institute Genomics Platform"/>
            <consortium name="The Broad Institute Genome Sequencing Center for Infectious Disease"/>
            <person name="Wu L."/>
            <person name="Ma J."/>
        </authorList>
    </citation>
    <scope>NUCLEOTIDE SEQUENCE [LARGE SCALE GENOMIC DNA]</scope>
    <source>
        <strain evidence="3">JCM 17656</strain>
    </source>
</reference>
<proteinExistence type="predicted"/>
<evidence type="ECO:0008006" key="4">
    <source>
        <dbReference type="Google" id="ProtNLM"/>
    </source>
</evidence>
<sequence length="106" mass="10946">MRPPRPPWALTQRAYACAKAGIPGLLVALVSCGAQVITVIVSSPEPPVAPGMTPHPTASDAHATSAAAERAAALTGRLVILGRKVLRMRGLPVMDTHDSATQQTCA</sequence>
<accession>A0ABP6VTK2</accession>
<organism evidence="2 3">
    <name type="scientific">Streptomyces osmaniensis</name>
    <dbReference type="NCBI Taxonomy" id="593134"/>
    <lineage>
        <taxon>Bacteria</taxon>
        <taxon>Bacillati</taxon>
        <taxon>Actinomycetota</taxon>
        <taxon>Actinomycetes</taxon>
        <taxon>Kitasatosporales</taxon>
        <taxon>Streptomycetaceae</taxon>
        <taxon>Streptomyces</taxon>
    </lineage>
</organism>
<keyword evidence="1" id="KW-1133">Transmembrane helix</keyword>
<protein>
    <recommendedName>
        <fullName evidence="4">Lipoprotein</fullName>
    </recommendedName>
</protein>
<evidence type="ECO:0000313" key="2">
    <source>
        <dbReference type="EMBL" id="GAA3541213.1"/>
    </source>
</evidence>
<gene>
    <name evidence="2" type="ORF">GCM10022295_24100</name>
</gene>
<keyword evidence="1" id="KW-0812">Transmembrane</keyword>